<dbReference type="GO" id="GO:0016209">
    <property type="term" value="F:antioxidant activity"/>
    <property type="evidence" value="ECO:0007669"/>
    <property type="project" value="InterPro"/>
</dbReference>
<keyword evidence="2" id="KW-0676">Redox-active center</keyword>
<dbReference type="PANTHER" id="PTHR43110:SF1">
    <property type="entry name" value="THIOL PEROXIDASE"/>
    <property type="match status" value="1"/>
</dbReference>
<evidence type="ECO:0000256" key="4">
    <source>
        <dbReference type="SAM" id="MobiDB-lite"/>
    </source>
</evidence>
<dbReference type="EMBL" id="JACRIW010000090">
    <property type="protein sequence ID" value="MBI5170324.1"/>
    <property type="molecule type" value="Genomic_DNA"/>
</dbReference>
<evidence type="ECO:0000259" key="5">
    <source>
        <dbReference type="PROSITE" id="PS51352"/>
    </source>
</evidence>
<dbReference type="SUPFAM" id="SSF52833">
    <property type="entry name" value="Thioredoxin-like"/>
    <property type="match status" value="1"/>
</dbReference>
<dbReference type="PROSITE" id="PS51352">
    <property type="entry name" value="THIOREDOXIN_2"/>
    <property type="match status" value="1"/>
</dbReference>
<dbReference type="InterPro" id="IPR050455">
    <property type="entry name" value="Tpx_Peroxidase_subfamily"/>
</dbReference>
<dbReference type="InterPro" id="IPR036249">
    <property type="entry name" value="Thioredoxin-like_sf"/>
</dbReference>
<organism evidence="6 7">
    <name type="scientific">Eiseniibacteriota bacterium</name>
    <dbReference type="NCBI Taxonomy" id="2212470"/>
    <lineage>
        <taxon>Bacteria</taxon>
        <taxon>Candidatus Eiseniibacteriota</taxon>
    </lineage>
</organism>
<sequence length="159" mass="17172">MSLPAIPDVGQEAPDFSLKGPGGAPHTLSEWRGDKNVLLVFYPLAFSSVCSHQLPELQRAMPRFEAADTIVLGISVDSHYANAAFARSLGVTFPLLSDWKREAATAYGVLIPEAGFSGRASFLVDKQGRIVWREVSENTGSLEDVPSIEDALETLARKG</sequence>
<dbReference type="Proteomes" id="UP000696931">
    <property type="component" value="Unassembled WGS sequence"/>
</dbReference>
<gene>
    <name evidence="6" type="ORF">HZA61_12620</name>
</gene>
<evidence type="ECO:0000256" key="1">
    <source>
        <dbReference type="ARBA" id="ARBA00023002"/>
    </source>
</evidence>
<dbReference type="InterPro" id="IPR013766">
    <property type="entry name" value="Thioredoxin_domain"/>
</dbReference>
<accession>A0A933WBH3</accession>
<comment type="caution">
    <text evidence="6">The sequence shown here is derived from an EMBL/GenBank/DDBJ whole genome shotgun (WGS) entry which is preliminary data.</text>
</comment>
<feature type="active site" description="Cysteine sulfenic acid (-SOH) intermediate; for peroxidase activity" evidence="3">
    <location>
        <position position="50"/>
    </location>
</feature>
<dbReference type="AlphaFoldDB" id="A0A933WBH3"/>
<protein>
    <submittedName>
        <fullName evidence="6">Redoxin domain-containing protein</fullName>
    </submittedName>
</protein>
<dbReference type="Pfam" id="PF00578">
    <property type="entry name" value="AhpC-TSA"/>
    <property type="match status" value="1"/>
</dbReference>
<dbReference type="PANTHER" id="PTHR43110">
    <property type="entry name" value="THIOL PEROXIDASE"/>
    <property type="match status" value="1"/>
</dbReference>
<feature type="region of interest" description="Disordered" evidence="4">
    <location>
        <begin position="1"/>
        <end position="21"/>
    </location>
</feature>
<feature type="domain" description="Thioredoxin" evidence="5">
    <location>
        <begin position="7"/>
        <end position="157"/>
    </location>
</feature>
<dbReference type="GO" id="GO:0016491">
    <property type="term" value="F:oxidoreductase activity"/>
    <property type="evidence" value="ECO:0007669"/>
    <property type="project" value="UniProtKB-KW"/>
</dbReference>
<dbReference type="InterPro" id="IPR000866">
    <property type="entry name" value="AhpC/TSA"/>
</dbReference>
<evidence type="ECO:0000256" key="2">
    <source>
        <dbReference type="ARBA" id="ARBA00023284"/>
    </source>
</evidence>
<evidence type="ECO:0000256" key="3">
    <source>
        <dbReference type="PIRSR" id="PIRSR000239-1"/>
    </source>
</evidence>
<dbReference type="PIRSF" id="PIRSF000239">
    <property type="entry name" value="AHPC"/>
    <property type="match status" value="1"/>
</dbReference>
<evidence type="ECO:0000313" key="7">
    <source>
        <dbReference type="Proteomes" id="UP000696931"/>
    </source>
</evidence>
<name>A0A933WBH3_UNCEI</name>
<evidence type="ECO:0000313" key="6">
    <source>
        <dbReference type="EMBL" id="MBI5170324.1"/>
    </source>
</evidence>
<reference evidence="6" key="1">
    <citation type="submission" date="2020-07" db="EMBL/GenBank/DDBJ databases">
        <title>Huge and variable diversity of episymbiotic CPR bacteria and DPANN archaea in groundwater ecosystems.</title>
        <authorList>
            <person name="He C.Y."/>
            <person name="Keren R."/>
            <person name="Whittaker M."/>
            <person name="Farag I.F."/>
            <person name="Doudna J."/>
            <person name="Cate J.H.D."/>
            <person name="Banfield J.F."/>
        </authorList>
    </citation>
    <scope>NUCLEOTIDE SEQUENCE</scope>
    <source>
        <strain evidence="6">NC_groundwater_1813_Pr3_B-0.1um_71_17</strain>
    </source>
</reference>
<dbReference type="InterPro" id="IPR024706">
    <property type="entry name" value="Peroxiredoxin_AhpC-typ"/>
</dbReference>
<dbReference type="Gene3D" id="3.40.30.10">
    <property type="entry name" value="Glutaredoxin"/>
    <property type="match status" value="1"/>
</dbReference>
<keyword evidence="1" id="KW-0560">Oxidoreductase</keyword>
<proteinExistence type="predicted"/>